<protein>
    <submittedName>
        <fullName evidence="8">Gliding motility-associated C-terminal domain-containing protein</fullName>
    </submittedName>
</protein>
<organism evidence="8 9">
    <name type="scientific">Chitinophaga costaii</name>
    <dbReference type="NCBI Taxonomy" id="1335309"/>
    <lineage>
        <taxon>Bacteria</taxon>
        <taxon>Pseudomonadati</taxon>
        <taxon>Bacteroidota</taxon>
        <taxon>Chitinophagia</taxon>
        <taxon>Chitinophagales</taxon>
        <taxon>Chitinophagaceae</taxon>
        <taxon>Chitinophaga</taxon>
    </lineage>
</organism>
<dbReference type="SUPFAM" id="SSF49299">
    <property type="entry name" value="PKD domain"/>
    <property type="match status" value="14"/>
</dbReference>
<feature type="domain" description="PKD" evidence="7">
    <location>
        <begin position="1045"/>
        <end position="1131"/>
    </location>
</feature>
<name>A0A1C4C022_9BACT</name>
<reference evidence="8 9" key="1">
    <citation type="submission" date="2016-08" db="EMBL/GenBank/DDBJ databases">
        <authorList>
            <person name="Seilhamer J.J."/>
        </authorList>
    </citation>
    <scope>NUCLEOTIDE SEQUENCE [LARGE SCALE GENOMIC DNA]</scope>
    <source>
        <strain evidence="8 9">A37T2</strain>
    </source>
</reference>
<dbReference type="InterPro" id="IPR022409">
    <property type="entry name" value="PKD/Chitinase_dom"/>
</dbReference>
<dbReference type="EMBL" id="FMAR01000003">
    <property type="protein sequence ID" value="SCC12408.1"/>
    <property type="molecule type" value="Genomic_DNA"/>
</dbReference>
<feature type="domain" description="PKD" evidence="7">
    <location>
        <begin position="303"/>
        <end position="369"/>
    </location>
</feature>
<dbReference type="CDD" id="cd00146">
    <property type="entry name" value="PKD"/>
    <property type="match status" value="10"/>
</dbReference>
<feature type="domain" description="PKD" evidence="7">
    <location>
        <begin position="28"/>
        <end position="105"/>
    </location>
</feature>
<keyword evidence="3" id="KW-0677">Repeat</keyword>
<dbReference type="GO" id="GO:0006816">
    <property type="term" value="P:calcium ion transport"/>
    <property type="evidence" value="ECO:0007669"/>
    <property type="project" value="TreeGrafter"/>
</dbReference>
<dbReference type="STRING" id="1335309.GA0116948_103334"/>
<gene>
    <name evidence="8" type="ORF">GA0116948_103334</name>
</gene>
<evidence type="ECO:0000256" key="5">
    <source>
        <dbReference type="ARBA" id="ARBA00023136"/>
    </source>
</evidence>
<dbReference type="InterPro" id="IPR013783">
    <property type="entry name" value="Ig-like_fold"/>
</dbReference>
<dbReference type="InterPro" id="IPR026341">
    <property type="entry name" value="T9SS_type_B"/>
</dbReference>
<feature type="domain" description="PKD" evidence="7">
    <location>
        <begin position="532"/>
        <end position="600"/>
    </location>
</feature>
<evidence type="ECO:0000256" key="1">
    <source>
        <dbReference type="ARBA" id="ARBA00004141"/>
    </source>
</evidence>
<evidence type="ECO:0000313" key="8">
    <source>
        <dbReference type="EMBL" id="SCC12408.1"/>
    </source>
</evidence>
<dbReference type="GO" id="GO:0005886">
    <property type="term" value="C:plasma membrane"/>
    <property type="evidence" value="ECO:0007669"/>
    <property type="project" value="TreeGrafter"/>
</dbReference>
<comment type="subcellular location">
    <subcellularLocation>
        <location evidence="1">Membrane</location>
        <topology evidence="1">Multi-pass membrane protein</topology>
    </subcellularLocation>
</comment>
<dbReference type="PANTHER" id="PTHR46730">
    <property type="entry name" value="POLYCYSTIN-1"/>
    <property type="match status" value="1"/>
</dbReference>
<feature type="domain" description="PKD" evidence="7">
    <location>
        <begin position="616"/>
        <end position="684"/>
    </location>
</feature>
<dbReference type="RefSeq" id="WP_089710389.1">
    <property type="nucleotide sequence ID" value="NZ_FMAR01000003.1"/>
</dbReference>
<keyword evidence="9" id="KW-1185">Reference proteome</keyword>
<dbReference type="GO" id="GO:0005261">
    <property type="term" value="F:monoatomic cation channel activity"/>
    <property type="evidence" value="ECO:0007669"/>
    <property type="project" value="TreeGrafter"/>
</dbReference>
<evidence type="ECO:0000259" key="7">
    <source>
        <dbReference type="PROSITE" id="PS50093"/>
    </source>
</evidence>
<evidence type="ECO:0000256" key="3">
    <source>
        <dbReference type="ARBA" id="ARBA00022737"/>
    </source>
</evidence>
<feature type="domain" description="PKD" evidence="7">
    <location>
        <begin position="915"/>
        <end position="962"/>
    </location>
</feature>
<feature type="chain" id="PRO_5008689621" evidence="6">
    <location>
        <begin position="27"/>
        <end position="1632"/>
    </location>
</feature>
<evidence type="ECO:0000256" key="6">
    <source>
        <dbReference type="SAM" id="SignalP"/>
    </source>
</evidence>
<accession>A0A1C4C022</accession>
<feature type="domain" description="PKD" evidence="7">
    <location>
        <begin position="997"/>
        <end position="1049"/>
    </location>
</feature>
<dbReference type="PROSITE" id="PS50093">
    <property type="entry name" value="PKD"/>
    <property type="match status" value="11"/>
</dbReference>
<feature type="domain" description="PKD" evidence="7">
    <location>
        <begin position="220"/>
        <end position="283"/>
    </location>
</feature>
<evidence type="ECO:0000256" key="2">
    <source>
        <dbReference type="ARBA" id="ARBA00022692"/>
    </source>
</evidence>
<feature type="domain" description="PKD" evidence="7">
    <location>
        <begin position="109"/>
        <end position="163"/>
    </location>
</feature>
<dbReference type="InterPro" id="IPR035986">
    <property type="entry name" value="PKD_dom_sf"/>
</dbReference>
<sequence>MRKRQIQRLATGLLLFLCTGAALPLAAQTASFTLDNDHGCGSAPVNATNTSTAGATAYDWYFGEGTGHSSLVNASHVYTKPGTYTVTLTATYPSGVKTATQTVTIYNLPVATFTSSVTEGCSPLTVNFTNKSTAGDGTIAQTIWDFGDKIVDQNNTNATHTFTVDPNDPSNHPNGVTFPVTLVIINSLGCKSAPFSGNTSVHVNVAPLITVTSDLAGACSVPQTIHFSNAAVEDPGVQYSWNYGDGTIDNTGTHTYTKQGDFSVVCTATSAQGCTTVSTAYPVSLHPIEPNFTISNTCTGAMVSFVNTATPTTTGAQWDFGDGSQANGNQVQHPYDKAGTYSVTMTAIGAPGCSSAPITKDITITDPPVIANVETNIGGCSAPFTTSFSANTTGAIKWSWSFGDGNTSTGKAAAHTYTSLGTYPVILTASNAAGCDISMQAYTVTIKYPMAQLGRATGCLPFTTTFNPLITSDDPVTSLTWNFGDGSTGTGASPTHTYTKQGDFDVKLTMRTAAGCVKDTIFTKAVETGAPLIIDFSANPLTACAKEPIAFKNLTTPTPLNDSIIWLWQFGNDGTSSDKDPTHPFLNPGNQTVTLTAINNGCLSNGTKTDIVYIKTPVAIFTAAIDCATPFVVAVQNTSKLDPLGTYTYTWDFGDGTPIVTDKDPAPHTYTKTGSDQIHLSVSDGSCKTDTTLTKIVMDPHPILSANQDTICMLNDIKYTLSNFSSNEIASGRWEVSPGAIYEPGINSYTLQYNVPQEFNAVFNYIDGVGCPHSTASIPIVINGALVNVGVTSTMNCVGKEITFSDGSRSNPNDPITSWRFDWGDDSPSSGKLPTAPVNYAHTFPGENTSFNVTYAITDKAGCGPYGMTLPVNLNQPKADFALGSPYGCPDAPIMLSNTSVDIGNIPRSFTNVDWTFSDGTSASGETPYKTFSHPGTYDITLKVTDAIGCTATKTGTQVITVHNPKAIFSLPDVSQICPPVVANLSNTSTDFQASAWDFGDGATSDIAAPTHVYNRPGSYTISLTVTSLGGCTSQTEETVKVKGPDGNLTMSSLLGCPPMDLTASATNTVNTVKYIYDYDDGTTNQLTTSTDTHTYLRPGVYHPRLLLQDGDGCQVPANGDNEVVVDSIGVQLVMDASQACDGGPVSFTALPKSISQTVLGLPSDITWYFGTTDTDNTATGPSVTHTYGVGDYTATLNVTSGGGCVAKPLLQPVHISPLPVPVIEVIPTLCMGTLYQPVGHDSKNISSATWTWQIKGNTYTNPLPPRILFDQSGTFPVTLSIVNADGSCPASTTANVNVNPLPSITVSPKQAGVCEGSSVQLTASVAPGNTVTWTSYNTSDIHSLHPSVSPEIDTLYAVQVQDPIGCINADSARVSVVHRFQLDAMPAVSVCAGLSTQLMASGADLYSWSPTTGLSNASISNPMTSPATSTVYTVTGKDKTGCFTETAQVNVTVNPVPVIKVISQQEVIAGSSVPILVQASSDVTSVSWFPPDGLSCTDCLTPTVTPTRSGGYTITASNNYGCIDMEQVNFKLVCNGAAFLPNTFTPNGDGMNDVFYIRGKGVRVVKSFRIFNRLGQVMFTRENFPIEDPAFGWDGRYAGQPLSPDVFIYYAELICETGEKFEMKGSIMIVR</sequence>
<keyword evidence="6" id="KW-0732">Signal</keyword>
<dbReference type="Gene3D" id="2.60.40.10">
    <property type="entry name" value="Immunoglobulins"/>
    <property type="match status" value="13"/>
</dbReference>
<feature type="signal peptide" evidence="6">
    <location>
        <begin position="1"/>
        <end position="26"/>
    </location>
</feature>
<feature type="domain" description="PKD" evidence="7">
    <location>
        <begin position="472"/>
        <end position="515"/>
    </location>
</feature>
<dbReference type="Pfam" id="PF13585">
    <property type="entry name" value="CHU_C"/>
    <property type="match status" value="1"/>
</dbReference>
<dbReference type="PANTHER" id="PTHR46730:SF1">
    <property type="entry name" value="PLAT DOMAIN-CONTAINING PROTEIN"/>
    <property type="match status" value="1"/>
</dbReference>
<evidence type="ECO:0000256" key="4">
    <source>
        <dbReference type="ARBA" id="ARBA00022989"/>
    </source>
</evidence>
<keyword evidence="4" id="KW-1133">Transmembrane helix</keyword>
<dbReference type="SMART" id="SM00089">
    <property type="entry name" value="PKD"/>
    <property type="match status" value="14"/>
</dbReference>
<proteinExistence type="predicted"/>
<dbReference type="Pfam" id="PF18911">
    <property type="entry name" value="PKD_4"/>
    <property type="match status" value="10"/>
</dbReference>
<feature type="domain" description="PKD" evidence="7">
    <location>
        <begin position="368"/>
        <end position="434"/>
    </location>
</feature>
<keyword evidence="5" id="KW-0472">Membrane</keyword>
<dbReference type="Proteomes" id="UP000242818">
    <property type="component" value="Unassembled WGS sequence"/>
</dbReference>
<dbReference type="NCBIfam" id="TIGR04131">
    <property type="entry name" value="Bac_Flav_CTERM"/>
    <property type="match status" value="1"/>
</dbReference>
<dbReference type="OrthoDB" id="7794186at2"/>
<dbReference type="InterPro" id="IPR000601">
    <property type="entry name" value="PKD_dom"/>
</dbReference>
<keyword evidence="2" id="KW-0812">Transmembrane</keyword>
<evidence type="ECO:0000313" key="9">
    <source>
        <dbReference type="Proteomes" id="UP000242818"/>
    </source>
</evidence>